<feature type="transmembrane region" description="Helical" evidence="1">
    <location>
        <begin position="103"/>
        <end position="127"/>
    </location>
</feature>
<keyword evidence="3" id="KW-1185">Reference proteome</keyword>
<feature type="transmembrane region" description="Helical" evidence="1">
    <location>
        <begin position="182"/>
        <end position="207"/>
    </location>
</feature>
<feature type="transmembrane region" description="Helical" evidence="1">
    <location>
        <begin position="147"/>
        <end position="170"/>
    </location>
</feature>
<dbReference type="eggNOG" id="ENOG502ZF5I">
    <property type="taxonomic scope" value="Bacteria"/>
</dbReference>
<dbReference type="STRING" id="1108045.GORHZ_150_00010"/>
<reference evidence="2 3" key="1">
    <citation type="submission" date="2012-08" db="EMBL/GenBank/DDBJ databases">
        <title>Whole genome shotgun sequence of Gordonia rhizosphera NBRC 16068.</title>
        <authorList>
            <person name="Takarada H."/>
            <person name="Isaki S."/>
            <person name="Hosoyama A."/>
            <person name="Tsuchikane K."/>
            <person name="Katsumata H."/>
            <person name="Baba S."/>
            <person name="Ohji S."/>
            <person name="Yamazaki S."/>
            <person name="Fujita N."/>
        </authorList>
    </citation>
    <scope>NUCLEOTIDE SEQUENCE [LARGE SCALE GENOMIC DNA]</scope>
    <source>
        <strain evidence="2 3">NBRC 16068</strain>
    </source>
</reference>
<feature type="non-terminal residue" evidence="2">
    <location>
        <position position="1"/>
    </location>
</feature>
<dbReference type="InterPro" id="IPR025495">
    <property type="entry name" value="DUF4386"/>
</dbReference>
<sequence length="260" mass="27649">AAICGRECKGVVVSFELIARWSPPLVARVTGGLFVLYIAASFLADTLAKIGVTDSQQVFTAMTSNPLAFRLGLLAAFVSGFIFVVTAWALYVLLARVGPQWSLLFLLLNAVGVAVQCASLLALIGALQLVDPVGGPPDLSRAQVNALAYWSITVYETGFVAAQLFFGTWLFPLGYLVYRSGFLPRVLGVLLILDGVAEMVWLVQALVVPTRPDLRVPGIYVSLLAEVGLALWLLIMGVKVPDGQAAEARVPPTGMGRSSG</sequence>
<evidence type="ECO:0000313" key="3">
    <source>
        <dbReference type="Proteomes" id="UP000008363"/>
    </source>
</evidence>
<dbReference type="Proteomes" id="UP000008363">
    <property type="component" value="Unassembled WGS sequence"/>
</dbReference>
<dbReference type="Pfam" id="PF14329">
    <property type="entry name" value="DUF4386"/>
    <property type="match status" value="1"/>
</dbReference>
<comment type="caution">
    <text evidence="2">The sequence shown here is derived from an EMBL/GenBank/DDBJ whole genome shotgun (WGS) entry which is preliminary data.</text>
</comment>
<accession>K6V6H1</accession>
<name>K6V6H1_9ACTN</name>
<gene>
    <name evidence="2" type="ORF">GORHZ_150_00010</name>
</gene>
<organism evidence="2 3">
    <name type="scientific">Gordonia rhizosphera NBRC 16068</name>
    <dbReference type="NCBI Taxonomy" id="1108045"/>
    <lineage>
        <taxon>Bacteria</taxon>
        <taxon>Bacillati</taxon>
        <taxon>Actinomycetota</taxon>
        <taxon>Actinomycetes</taxon>
        <taxon>Mycobacteriales</taxon>
        <taxon>Gordoniaceae</taxon>
        <taxon>Gordonia</taxon>
    </lineage>
</organism>
<evidence type="ECO:0000256" key="1">
    <source>
        <dbReference type="SAM" id="Phobius"/>
    </source>
</evidence>
<dbReference type="RefSeq" id="WP_006335702.1">
    <property type="nucleotide sequence ID" value="NZ_BAHC01000150.1"/>
</dbReference>
<dbReference type="EMBL" id="BAHC01000150">
    <property type="protein sequence ID" value="GAB91803.1"/>
    <property type="molecule type" value="Genomic_DNA"/>
</dbReference>
<evidence type="ECO:0008006" key="4">
    <source>
        <dbReference type="Google" id="ProtNLM"/>
    </source>
</evidence>
<feature type="transmembrane region" description="Helical" evidence="1">
    <location>
        <begin position="67"/>
        <end position="91"/>
    </location>
</feature>
<protein>
    <recommendedName>
        <fullName evidence="4">DUF4386 domain-containing protein</fullName>
    </recommendedName>
</protein>
<keyword evidence="1" id="KW-0472">Membrane</keyword>
<proteinExistence type="predicted"/>
<feature type="transmembrane region" description="Helical" evidence="1">
    <location>
        <begin position="25"/>
        <end position="47"/>
    </location>
</feature>
<keyword evidence="1" id="KW-1133">Transmembrane helix</keyword>
<evidence type="ECO:0000313" key="2">
    <source>
        <dbReference type="EMBL" id="GAB91803.1"/>
    </source>
</evidence>
<dbReference type="AlphaFoldDB" id="K6V6H1"/>
<keyword evidence="1" id="KW-0812">Transmembrane</keyword>
<feature type="transmembrane region" description="Helical" evidence="1">
    <location>
        <begin position="219"/>
        <end position="238"/>
    </location>
</feature>